<dbReference type="AlphaFoldDB" id="A0A1J6JDK3"/>
<evidence type="ECO:0000313" key="1">
    <source>
        <dbReference type="EMBL" id="OIT07751.1"/>
    </source>
</evidence>
<dbReference type="EMBL" id="MJEQ01037183">
    <property type="protein sequence ID" value="OIT07751.1"/>
    <property type="molecule type" value="Genomic_DNA"/>
</dbReference>
<dbReference type="Proteomes" id="UP000187609">
    <property type="component" value="Unassembled WGS sequence"/>
</dbReference>
<dbReference type="KEGG" id="nau:109224090"/>
<dbReference type="Gramene" id="OIT07751">
    <property type="protein sequence ID" value="OIT07751"/>
    <property type="gene ID" value="A4A49_26281"/>
</dbReference>
<gene>
    <name evidence="1" type="ORF">A4A49_26281</name>
</gene>
<keyword evidence="2" id="KW-1185">Reference proteome</keyword>
<dbReference type="STRING" id="49451.A0A1J6JDK3"/>
<protein>
    <submittedName>
        <fullName evidence="1">Uncharacterized protein</fullName>
    </submittedName>
</protein>
<reference evidence="1" key="1">
    <citation type="submission" date="2016-11" db="EMBL/GenBank/DDBJ databases">
        <title>The genome of Nicotiana attenuata.</title>
        <authorList>
            <person name="Xu S."/>
            <person name="Brockmoeller T."/>
            <person name="Gaquerel E."/>
            <person name="Navarro A."/>
            <person name="Kuhl H."/>
            <person name="Gase K."/>
            <person name="Ling Z."/>
            <person name="Zhou W."/>
            <person name="Kreitzer C."/>
            <person name="Stanke M."/>
            <person name="Tang H."/>
            <person name="Lyons E."/>
            <person name="Pandey P."/>
            <person name="Pandey S.P."/>
            <person name="Timmermann B."/>
            <person name="Baldwin I.T."/>
        </authorList>
    </citation>
    <scope>NUCLEOTIDE SEQUENCE [LARGE SCALE GENOMIC DNA]</scope>
    <source>
        <strain evidence="1">UT</strain>
    </source>
</reference>
<evidence type="ECO:0000313" key="2">
    <source>
        <dbReference type="Proteomes" id="UP000187609"/>
    </source>
</evidence>
<comment type="caution">
    <text evidence="1">The sequence shown here is derived from an EMBL/GenBank/DDBJ whole genome shotgun (WGS) entry which is preliminary data.</text>
</comment>
<name>A0A1J6JDK3_NICAT</name>
<organism evidence="1 2">
    <name type="scientific">Nicotiana attenuata</name>
    <name type="common">Coyote tobacco</name>
    <dbReference type="NCBI Taxonomy" id="49451"/>
    <lineage>
        <taxon>Eukaryota</taxon>
        <taxon>Viridiplantae</taxon>
        <taxon>Streptophyta</taxon>
        <taxon>Embryophyta</taxon>
        <taxon>Tracheophyta</taxon>
        <taxon>Spermatophyta</taxon>
        <taxon>Magnoliopsida</taxon>
        <taxon>eudicotyledons</taxon>
        <taxon>Gunneridae</taxon>
        <taxon>Pentapetalae</taxon>
        <taxon>asterids</taxon>
        <taxon>lamiids</taxon>
        <taxon>Solanales</taxon>
        <taxon>Solanaceae</taxon>
        <taxon>Nicotianoideae</taxon>
        <taxon>Nicotianeae</taxon>
        <taxon>Nicotiana</taxon>
    </lineage>
</organism>
<dbReference type="PANTHER" id="PTHR37754">
    <property type="entry name" value="CALCIUM ION-BINDING PROTEIN"/>
    <property type="match status" value="1"/>
</dbReference>
<accession>A0A1J6JDK3</accession>
<dbReference type="PANTHER" id="PTHR37754:SF1">
    <property type="entry name" value="CALCIUM ION-BINDING PROTEIN"/>
    <property type="match status" value="1"/>
</dbReference>
<dbReference type="OrthoDB" id="1868634at2759"/>
<proteinExistence type="predicted"/>
<sequence length="226" mass="25600">MLLVRYQNCPWHKIWLFWDYCCMAKFRASCESPSCRFLLKSKLNLDESQESDIANQWKGLPTQLTGKVTGKFHESFVNKNITDFEGFHLAILDMFVTVNGALPGKHWIVPSSDKIKECFEDWKQLDEEGKKKKVLEFMEKNIKLNRLDQTSLIIGLATPPAAMAAKRAGEGVPQLKFIKSIPDVLFVPAATLVALASVKLSRKILLQHAASEDRLIERNHPGTLDS</sequence>